<dbReference type="PANTHER" id="PTHR43833">
    <property type="entry name" value="POTASSIUM CHANNEL PROTEIN 2-RELATED-RELATED"/>
    <property type="match status" value="1"/>
</dbReference>
<gene>
    <name evidence="3" type="ORF">HMPREF9625_00745</name>
</gene>
<keyword evidence="4" id="KW-1185">Reference proteome</keyword>
<accession>G9WN12</accession>
<reference evidence="3" key="1">
    <citation type="submission" date="2011-08" db="EMBL/GenBank/DDBJ databases">
        <authorList>
            <consortium name="The Broad Institute Genome Sequencing Platform"/>
            <person name="Earl A."/>
            <person name="Ward D."/>
            <person name="Feldgarden M."/>
            <person name="Gevers D."/>
            <person name="Sizova M."/>
            <person name="Hazen A."/>
            <person name="Epstein S."/>
            <person name="Young S.K."/>
            <person name="Zeng Q."/>
            <person name="Gargeya S."/>
            <person name="Fitzgerald M."/>
            <person name="Haas B."/>
            <person name="Abouelleil A."/>
            <person name="Alvarado L."/>
            <person name="Arachchi H.M."/>
            <person name="Berlin A."/>
            <person name="Brown A."/>
            <person name="Chapman S.B."/>
            <person name="Chen Z."/>
            <person name="Dunbar C."/>
            <person name="Freedman E."/>
            <person name="Gearin G."/>
            <person name="Gellesch M."/>
            <person name="Goldberg J."/>
            <person name="Griggs A."/>
            <person name="Gujja S."/>
            <person name="Heiman D."/>
            <person name="Howarth C."/>
            <person name="Larson L."/>
            <person name="Lui A."/>
            <person name="MacDonald P.J.P."/>
            <person name="Montmayeur A."/>
            <person name="Murphy C."/>
            <person name="Neiman D."/>
            <person name="Pearson M."/>
            <person name="Priest M."/>
            <person name="Roberts A."/>
            <person name="Saif S."/>
            <person name="Shea T."/>
            <person name="Shenoy N."/>
            <person name="Sisk P."/>
            <person name="Stolte C."/>
            <person name="Sykes S."/>
            <person name="Wortman J."/>
            <person name="Nusbaum C."/>
            <person name="Birren B."/>
        </authorList>
    </citation>
    <scope>NUCLEOTIDE SEQUENCE</scope>
    <source>
        <strain evidence="3">ACB1</strain>
    </source>
</reference>
<dbReference type="Gene3D" id="3.40.50.720">
    <property type="entry name" value="NAD(P)-binding Rossmann-like Domain"/>
    <property type="match status" value="1"/>
</dbReference>
<dbReference type="PROSITE" id="PS51201">
    <property type="entry name" value="RCK_N"/>
    <property type="match status" value="1"/>
</dbReference>
<dbReference type="InterPro" id="IPR036291">
    <property type="entry name" value="NAD(P)-bd_dom_sf"/>
</dbReference>
<sequence length="217" mass="23998">MKQILIIGLGRFGLHVAKKLNEMHIQVLGVDSSEERVKAALPHVTNAEIGDASNQEFLKSLGVSNFDVCIVAIGNDFLASLEVTSHLKELGANKVVSRAARDLQEKFLLRNGADTVVYPEKLVGNLTAVQCSSENVLDYIQVSKDFAVFEIALPKDWTGKSIGEIDVRKKFKVNIIAVKSNDEVNVTLGPDYRFREGESLFIIGKDKDIQQCFHILV</sequence>
<dbReference type="Pfam" id="PF02080">
    <property type="entry name" value="TrkA_C"/>
    <property type="match status" value="1"/>
</dbReference>
<dbReference type="InterPro" id="IPR003148">
    <property type="entry name" value="RCK_N"/>
</dbReference>
<dbReference type="GO" id="GO:0008324">
    <property type="term" value="F:monoatomic cation transmembrane transporter activity"/>
    <property type="evidence" value="ECO:0007669"/>
    <property type="project" value="InterPro"/>
</dbReference>
<evidence type="ECO:0000313" key="3">
    <source>
        <dbReference type="EMBL" id="EHL11915.1"/>
    </source>
</evidence>
<dbReference type="SUPFAM" id="SSF116726">
    <property type="entry name" value="TrkA C-terminal domain-like"/>
    <property type="match status" value="1"/>
</dbReference>
<dbReference type="InterPro" id="IPR006037">
    <property type="entry name" value="RCK_C"/>
</dbReference>
<dbReference type="HOGENOM" id="CLU_046525_3_2_9"/>
<feature type="domain" description="RCK N-terminal" evidence="1">
    <location>
        <begin position="1"/>
        <end position="117"/>
    </location>
</feature>
<dbReference type="PROSITE" id="PS51202">
    <property type="entry name" value="RCK_C"/>
    <property type="match status" value="1"/>
</dbReference>
<organism evidence="3 4">
    <name type="scientific">Oribacterium parvum ACB1</name>
    <dbReference type="NCBI Taxonomy" id="796943"/>
    <lineage>
        <taxon>Bacteria</taxon>
        <taxon>Bacillati</taxon>
        <taxon>Bacillota</taxon>
        <taxon>Clostridia</taxon>
        <taxon>Lachnospirales</taxon>
        <taxon>Lachnospiraceae</taxon>
        <taxon>Oribacterium</taxon>
    </lineage>
</organism>
<dbReference type="PANTHER" id="PTHR43833:SF7">
    <property type="entry name" value="KTR SYSTEM POTASSIUM UPTAKE PROTEIN C"/>
    <property type="match status" value="1"/>
</dbReference>
<dbReference type="Proteomes" id="UP000018461">
    <property type="component" value="Unassembled WGS sequence"/>
</dbReference>
<name>G9WN12_9FIRM</name>
<dbReference type="Pfam" id="PF02254">
    <property type="entry name" value="TrkA_N"/>
    <property type="match status" value="1"/>
</dbReference>
<dbReference type="GO" id="GO:0006813">
    <property type="term" value="P:potassium ion transport"/>
    <property type="evidence" value="ECO:0007669"/>
    <property type="project" value="InterPro"/>
</dbReference>
<dbReference type="InterPro" id="IPR036721">
    <property type="entry name" value="RCK_C_sf"/>
</dbReference>
<dbReference type="AlphaFoldDB" id="G9WN12"/>
<evidence type="ECO:0000259" key="1">
    <source>
        <dbReference type="PROSITE" id="PS51201"/>
    </source>
</evidence>
<dbReference type="EMBL" id="AFZC02000003">
    <property type="protein sequence ID" value="EHL11915.1"/>
    <property type="molecule type" value="Genomic_DNA"/>
</dbReference>
<evidence type="ECO:0000313" key="4">
    <source>
        <dbReference type="Proteomes" id="UP000018461"/>
    </source>
</evidence>
<proteinExistence type="predicted"/>
<reference evidence="3" key="2">
    <citation type="submission" date="2013-03" db="EMBL/GenBank/DDBJ databases">
        <title>The Genome Sequence of Oribacterium sp. ACB1.</title>
        <authorList>
            <consortium name="The Broad Institute Genomics Platform"/>
            <consortium name="The Broad Institute Genome Sequencing Center for Infectious Disease"/>
            <person name="Earl A."/>
            <person name="Ward D."/>
            <person name="Feldgarden M."/>
            <person name="Gevers D."/>
            <person name="Sizova M."/>
            <person name="Hazen A."/>
            <person name="Epstein S."/>
            <person name="Walker B."/>
            <person name="Young S."/>
            <person name="Zeng Q."/>
            <person name="Gargeya S."/>
            <person name="Fitzgerald M."/>
            <person name="Haas B."/>
            <person name="Abouelleil A."/>
            <person name="Allen A.W."/>
            <person name="Alvarado L."/>
            <person name="Arachchi H.M."/>
            <person name="Berlin A.M."/>
            <person name="Chapman S.B."/>
            <person name="Gainer-Dewar J."/>
            <person name="Goldberg J."/>
            <person name="Griggs A."/>
            <person name="Gujja S."/>
            <person name="Hansen M."/>
            <person name="Howarth C."/>
            <person name="Imamovic A."/>
            <person name="Ireland A."/>
            <person name="Larimer J."/>
            <person name="McCowan C."/>
            <person name="Murphy C."/>
            <person name="Pearson M."/>
            <person name="Poon T.W."/>
            <person name="Priest M."/>
            <person name="Roberts A."/>
            <person name="Saif S."/>
            <person name="Shea T."/>
            <person name="Sisk P."/>
            <person name="Sykes S."/>
            <person name="Wortman J."/>
            <person name="Nusbaum C."/>
            <person name="Birren B."/>
        </authorList>
    </citation>
    <scope>NUCLEOTIDE SEQUENCE [LARGE SCALE GENOMIC DNA]</scope>
    <source>
        <strain evidence="3">ACB1</strain>
    </source>
</reference>
<dbReference type="RefSeq" id="WP_009534605.1">
    <property type="nucleotide sequence ID" value="NZ_KE148312.1"/>
</dbReference>
<dbReference type="PATRIC" id="fig|796943.3.peg.1147"/>
<comment type="caution">
    <text evidence="3">The sequence shown here is derived from an EMBL/GenBank/DDBJ whole genome shotgun (WGS) entry which is preliminary data.</text>
</comment>
<dbReference type="InterPro" id="IPR050721">
    <property type="entry name" value="Trk_Ktr_HKT_K-transport"/>
</dbReference>
<dbReference type="SUPFAM" id="SSF51735">
    <property type="entry name" value="NAD(P)-binding Rossmann-fold domains"/>
    <property type="match status" value="1"/>
</dbReference>
<dbReference type="STRING" id="796943.HMPREF9625_00745"/>
<evidence type="ECO:0000259" key="2">
    <source>
        <dbReference type="PROSITE" id="PS51202"/>
    </source>
</evidence>
<feature type="domain" description="RCK C-terminal" evidence="2">
    <location>
        <begin position="134"/>
        <end position="217"/>
    </location>
</feature>
<protein>
    <submittedName>
        <fullName evidence="3">Uncharacterized protein</fullName>
    </submittedName>
</protein>
<dbReference type="Gene3D" id="3.30.70.1450">
    <property type="entry name" value="Regulator of K+ conductance, C-terminal domain"/>
    <property type="match status" value="1"/>
</dbReference>